<dbReference type="SUPFAM" id="SSF54285">
    <property type="entry name" value="MoaD/ThiS"/>
    <property type="match status" value="1"/>
</dbReference>
<dbReference type="InterPro" id="IPR037021">
    <property type="entry name" value="RnfH_sf"/>
</dbReference>
<protein>
    <recommendedName>
        <fullName evidence="2">UPF0125 protein CK498_10215</fullName>
    </recommendedName>
</protein>
<dbReference type="PANTHER" id="PTHR37483:SF1">
    <property type="entry name" value="UPF0125 PROTEIN RATB"/>
    <property type="match status" value="1"/>
</dbReference>
<dbReference type="Pfam" id="PF03658">
    <property type="entry name" value="Ub-RnfH"/>
    <property type="match status" value="1"/>
</dbReference>
<name>A0A2A2EZ05_9GAMM</name>
<feature type="compositionally biased region" description="Basic and acidic residues" evidence="3">
    <location>
        <begin position="63"/>
        <end position="78"/>
    </location>
</feature>
<dbReference type="PANTHER" id="PTHR37483">
    <property type="entry name" value="UPF0125 PROTEIN RATB"/>
    <property type="match status" value="1"/>
</dbReference>
<accession>A0A2A2EZ05</accession>
<proteinExistence type="inferred from homology"/>
<dbReference type="HAMAP" id="MF_00460">
    <property type="entry name" value="UPF0125_RnfH"/>
    <property type="match status" value="1"/>
</dbReference>
<keyword evidence="5" id="KW-1185">Reference proteome</keyword>
<dbReference type="Proteomes" id="UP000217771">
    <property type="component" value="Unassembled WGS sequence"/>
</dbReference>
<reference evidence="4 5" key="1">
    <citation type="submission" date="2017-08" db="EMBL/GenBank/DDBJ databases">
        <title>Halomonas alkalisoli sp. nov., isolated from saline alkaline soil.</title>
        <authorList>
            <person name="Wang D."/>
            <person name="Zhang G."/>
        </authorList>
    </citation>
    <scope>NUCLEOTIDE SEQUENCE [LARGE SCALE GENOMIC DNA]</scope>
    <source>
        <strain evidence="4 5">WRN001</strain>
    </source>
</reference>
<dbReference type="NCBIfam" id="NF002490">
    <property type="entry name" value="PRK01777.1"/>
    <property type="match status" value="1"/>
</dbReference>
<dbReference type="AlphaFoldDB" id="A0A2A2EZ05"/>
<organism evidence="4 5">
    <name type="scientific">Halomonas salipaludis</name>
    <dbReference type="NCBI Taxonomy" id="2032625"/>
    <lineage>
        <taxon>Bacteria</taxon>
        <taxon>Pseudomonadati</taxon>
        <taxon>Pseudomonadota</taxon>
        <taxon>Gammaproteobacteria</taxon>
        <taxon>Oceanospirillales</taxon>
        <taxon>Halomonadaceae</taxon>
        <taxon>Halomonas</taxon>
    </lineage>
</organism>
<evidence type="ECO:0000256" key="1">
    <source>
        <dbReference type="ARBA" id="ARBA00010645"/>
    </source>
</evidence>
<sequence>MSDMIEVEVAFALPERQRLVALAVPPGTSARQAVLQAGLAQAFPEQGEAFFREAPLGIFGTPLKRDDQPLSEGDRVEVYRPLQIDPKQARKRRAEQGKARYR</sequence>
<dbReference type="Gene3D" id="3.10.20.280">
    <property type="entry name" value="RnfH-like"/>
    <property type="match status" value="1"/>
</dbReference>
<dbReference type="RefSeq" id="WP_095620743.1">
    <property type="nucleotide sequence ID" value="NZ_NSKB01000003.1"/>
</dbReference>
<evidence type="ECO:0000313" key="4">
    <source>
        <dbReference type="EMBL" id="PAU77582.1"/>
    </source>
</evidence>
<dbReference type="InterPro" id="IPR016155">
    <property type="entry name" value="Mopterin_synth/thiamin_S_b"/>
</dbReference>
<feature type="region of interest" description="Disordered" evidence="3">
    <location>
        <begin position="62"/>
        <end position="102"/>
    </location>
</feature>
<gene>
    <name evidence="4" type="ORF">CK498_10215</name>
</gene>
<dbReference type="InterPro" id="IPR005346">
    <property type="entry name" value="RnfH"/>
</dbReference>
<evidence type="ECO:0000256" key="2">
    <source>
        <dbReference type="HAMAP-Rule" id="MF_00460"/>
    </source>
</evidence>
<evidence type="ECO:0000256" key="3">
    <source>
        <dbReference type="SAM" id="MobiDB-lite"/>
    </source>
</evidence>
<dbReference type="EMBL" id="NSKB01000003">
    <property type="protein sequence ID" value="PAU77582.1"/>
    <property type="molecule type" value="Genomic_DNA"/>
</dbReference>
<comment type="caution">
    <text evidence="4">The sequence shown here is derived from an EMBL/GenBank/DDBJ whole genome shotgun (WGS) entry which is preliminary data.</text>
</comment>
<dbReference type="OrthoDB" id="9796575at2"/>
<evidence type="ECO:0000313" key="5">
    <source>
        <dbReference type="Proteomes" id="UP000217771"/>
    </source>
</evidence>
<comment type="similarity">
    <text evidence="1 2">Belongs to the UPF0125 (RnfH) family.</text>
</comment>